<feature type="repeat" description="PPR" evidence="3">
    <location>
        <begin position="242"/>
        <end position="276"/>
    </location>
</feature>
<dbReference type="GO" id="GO:0006508">
    <property type="term" value="P:proteolysis"/>
    <property type="evidence" value="ECO:0007669"/>
    <property type="project" value="InterPro"/>
</dbReference>
<comment type="caution">
    <text evidence="4">The sequence shown here is derived from an EMBL/GenBank/DDBJ whole genome shotgun (WGS) entry which is preliminary data.</text>
</comment>
<sequence>MEVAANDPPTLRPRVFPPTAAVVPTTHLDPSEALSSTVRIIYDILVRSSPQNIESALASTGIVLSSDVVVQVLKLSYQYPSSAVKFFRWAGLRLKLSAEAWNLMVDLLGKNLLFEPMWDAVRSMHQEGVLSMVTFTSIFSSYCAAGRVNDAVKSFEVMGRYGFPPDIFAANSMLSAICRDENSGGAAKALNFLENMKATTGIDPDEDSYAILLEGWEKEGNVGEATTTFGAMVVRIGWRSTNVFAYDAFLRTLVRGSQVEDALKFLRVMIGKGCLPSLKFFSDAFDILRKRNDIRQAILMWEAMVGNGLLPNLAMYNAMIALHCDNVDSDGAYRLLDEMVFNGAFPDSFTYNVIFSCLVKNEKVRDASKFFVEMVKNEFPPSPSSCAAAIKMFFKGEEPEIALQVWNFMLDNGVQPLDSAANALLLGLCRLGRLTKLRRTLEDMLDRRIDIYKSTMESLKNAYYKEGRSGRDKYENVSLCLIPHWYVYMAGVGDEKSLKTFLNANFDDFEILLGDVLAASCGTLFMELANMEKGKLQKSFAFDLRGMIYGLYQVIMVANWCPTTDIGGMISGSLWYLNLEKLEKAQEKSCGGNRYTESLDELVGSARLIKLSRTIEDMLDRRINIYESRVESLKNAYYKERRSGRDKNERWNEIKDRLLVVSKFAAGSLCYLHLKTLRKLKRNPVVVIEILKALMYLLSVSADVSGVRPFENVSPGGIHRNCFSPKACLSIEKDRYVYAKDVIMGESKPLYEEHYELAEERLSGIFQIVVRLDIWIVWKLVCVLQMFGVPQVVESPKLVWCLKLRTLERHRNVIDIVLFLSSSALFAPCIVFLRPPNFNSTHKEIQTCCAYDKSVMPMVFSIHQTNTGTSLTYDTTYMPTFFKLNHVHGLWLISKYGKNIIVGIVDSGAWPEHQSFEDVGIDSSDVFAGIDQTISDSVDVVSVSFHDKALPLYDNSVAIASFAAIEKGILVVCSAGNEGPTIGTIRNGFPWIVTVAAGTTNRWFAGTLTLNNDHLQKQMSQGLYLSPAVQTRPEVLIGVCQDSNRNSSIRRYDLEVLIGVCQDSNHNSSIRRYDLVAALVL</sequence>
<feature type="repeat" description="PPR" evidence="3">
    <location>
        <begin position="347"/>
        <end position="381"/>
    </location>
</feature>
<organism evidence="4 5">
    <name type="scientific">Rhamnella rubrinervis</name>
    <dbReference type="NCBI Taxonomy" id="2594499"/>
    <lineage>
        <taxon>Eukaryota</taxon>
        <taxon>Viridiplantae</taxon>
        <taxon>Streptophyta</taxon>
        <taxon>Embryophyta</taxon>
        <taxon>Tracheophyta</taxon>
        <taxon>Spermatophyta</taxon>
        <taxon>Magnoliopsida</taxon>
        <taxon>eudicotyledons</taxon>
        <taxon>Gunneridae</taxon>
        <taxon>Pentapetalae</taxon>
        <taxon>rosids</taxon>
        <taxon>fabids</taxon>
        <taxon>Rosales</taxon>
        <taxon>Rhamnaceae</taxon>
        <taxon>rhamnoid group</taxon>
        <taxon>Rhamneae</taxon>
        <taxon>Rhamnella</taxon>
    </lineage>
</organism>
<name>A0A8K0MKP4_9ROSA</name>
<dbReference type="PROSITE" id="PS51375">
    <property type="entry name" value="PPR"/>
    <property type="match status" value="5"/>
</dbReference>
<dbReference type="Gene3D" id="1.25.40.10">
    <property type="entry name" value="Tetratricopeptide repeat domain"/>
    <property type="match status" value="3"/>
</dbReference>
<dbReference type="Pfam" id="PF13041">
    <property type="entry name" value="PPR_2"/>
    <property type="match status" value="2"/>
</dbReference>
<feature type="repeat" description="PPR" evidence="3">
    <location>
        <begin position="131"/>
        <end position="165"/>
    </location>
</feature>
<evidence type="ECO:0000256" key="2">
    <source>
        <dbReference type="ARBA" id="ARBA00022737"/>
    </source>
</evidence>
<gene>
    <name evidence="4" type="ORF">FNV43_RR09971</name>
</gene>
<evidence type="ECO:0000313" key="4">
    <source>
        <dbReference type="EMBL" id="KAF3449243.1"/>
    </source>
</evidence>
<comment type="similarity">
    <text evidence="1">Belongs to the PPR family. P subfamily.</text>
</comment>
<accession>A0A8K0MKP4</accession>
<dbReference type="GO" id="GO:0004252">
    <property type="term" value="F:serine-type endopeptidase activity"/>
    <property type="evidence" value="ECO:0007669"/>
    <property type="project" value="InterPro"/>
</dbReference>
<keyword evidence="5" id="KW-1185">Reference proteome</keyword>
<dbReference type="PANTHER" id="PTHR46128">
    <property type="entry name" value="MITOCHONDRIAL GROUP I INTRON SPLICING FACTOR CCM1"/>
    <property type="match status" value="1"/>
</dbReference>
<dbReference type="Gene3D" id="3.50.30.30">
    <property type="match status" value="1"/>
</dbReference>
<dbReference type="InterPro" id="IPR002885">
    <property type="entry name" value="PPR_rpt"/>
</dbReference>
<dbReference type="AlphaFoldDB" id="A0A8K0MKP4"/>
<dbReference type="Proteomes" id="UP000796880">
    <property type="component" value="Unassembled WGS sequence"/>
</dbReference>
<protein>
    <recommendedName>
        <fullName evidence="6">Peptidase S8/S53 domain-containing protein</fullName>
    </recommendedName>
</protein>
<evidence type="ECO:0000256" key="1">
    <source>
        <dbReference type="ARBA" id="ARBA00007626"/>
    </source>
</evidence>
<dbReference type="EMBL" id="VOIH02000004">
    <property type="protein sequence ID" value="KAF3449243.1"/>
    <property type="molecule type" value="Genomic_DNA"/>
</dbReference>
<dbReference type="NCBIfam" id="TIGR00756">
    <property type="entry name" value="PPR"/>
    <property type="match status" value="3"/>
</dbReference>
<evidence type="ECO:0000256" key="3">
    <source>
        <dbReference type="PROSITE-ProRule" id="PRU00708"/>
    </source>
</evidence>
<evidence type="ECO:0008006" key="6">
    <source>
        <dbReference type="Google" id="ProtNLM"/>
    </source>
</evidence>
<keyword evidence="2" id="KW-0677">Repeat</keyword>
<dbReference type="SUPFAM" id="SSF52743">
    <property type="entry name" value="Subtilisin-like"/>
    <property type="match status" value="1"/>
</dbReference>
<dbReference type="InterPro" id="IPR011990">
    <property type="entry name" value="TPR-like_helical_dom_sf"/>
</dbReference>
<feature type="repeat" description="PPR" evidence="3">
    <location>
        <begin position="382"/>
        <end position="416"/>
    </location>
</feature>
<dbReference type="PANTHER" id="PTHR46128:SF324">
    <property type="entry name" value="PENTACOTRIPEPTIDE-REPEAT REGION OF PRORP DOMAIN-CONTAINING PROTEIN"/>
    <property type="match status" value="1"/>
</dbReference>
<dbReference type="OrthoDB" id="1911504at2759"/>
<proteinExistence type="inferred from homology"/>
<reference evidence="4" key="1">
    <citation type="submission" date="2020-03" db="EMBL/GenBank/DDBJ databases">
        <title>A high-quality chromosome-level genome assembly of a woody plant with both climbing and erect habits, Rhamnella rubrinervis.</title>
        <authorList>
            <person name="Lu Z."/>
            <person name="Yang Y."/>
            <person name="Zhu X."/>
            <person name="Sun Y."/>
        </authorList>
    </citation>
    <scope>NUCLEOTIDE SEQUENCE</scope>
    <source>
        <strain evidence="4">BYM</strain>
        <tissue evidence="4">Leaf</tissue>
    </source>
</reference>
<dbReference type="InterPro" id="IPR050872">
    <property type="entry name" value="PPR_P_subfamily"/>
</dbReference>
<dbReference type="Gene3D" id="3.40.50.200">
    <property type="entry name" value="Peptidase S8/S53 domain"/>
    <property type="match status" value="1"/>
</dbReference>
<evidence type="ECO:0000313" key="5">
    <source>
        <dbReference type="Proteomes" id="UP000796880"/>
    </source>
</evidence>
<feature type="repeat" description="PPR" evidence="3">
    <location>
        <begin position="312"/>
        <end position="346"/>
    </location>
</feature>
<dbReference type="InterPro" id="IPR036852">
    <property type="entry name" value="Peptidase_S8/S53_dom_sf"/>
</dbReference>